<feature type="transmembrane region" description="Helical" evidence="1">
    <location>
        <begin position="146"/>
        <end position="167"/>
    </location>
</feature>
<dbReference type="EMBL" id="QLST01000008">
    <property type="protein sequence ID" value="RBA28278.1"/>
    <property type="molecule type" value="Genomic_DNA"/>
</dbReference>
<dbReference type="Proteomes" id="UP000253319">
    <property type="component" value="Unassembled WGS sequence"/>
</dbReference>
<reference evidence="2 3" key="1">
    <citation type="submission" date="2018-06" db="EMBL/GenBank/DDBJ databases">
        <title>Flavobacterium tibetense sp. nov., isolated from a wetland YonghuCo on Tibetan Plateau.</title>
        <authorList>
            <person name="Xing P."/>
            <person name="Phurbu D."/>
            <person name="Lu H."/>
        </authorList>
    </citation>
    <scope>NUCLEOTIDE SEQUENCE [LARGE SCALE GENOMIC DNA]</scope>
    <source>
        <strain evidence="2 3">YH5</strain>
    </source>
</reference>
<protein>
    <submittedName>
        <fullName evidence="2">Uncharacterized protein</fullName>
    </submittedName>
</protein>
<keyword evidence="3" id="KW-1185">Reference proteome</keyword>
<dbReference type="RefSeq" id="WP_113989043.1">
    <property type="nucleotide sequence ID" value="NZ_QLST01000008.1"/>
</dbReference>
<sequence>MSSKVAFRISIFNLIIILFLILDNLIPNYKSEVSYLNSIYGFSEKSSYVRVSNKRPAIDFKIILELTDDKKYRLGFNPENEKFEKGIKIKVYKSFISNNVNFIEIYDDSWEKYYCGLLRNYAVLFPFILSIILSIFSFQFLENKIIHIGLILSMMYLTILFFTYNFYF</sequence>
<evidence type="ECO:0000313" key="2">
    <source>
        <dbReference type="EMBL" id="RBA28278.1"/>
    </source>
</evidence>
<feature type="transmembrane region" description="Helical" evidence="1">
    <location>
        <begin position="6"/>
        <end position="26"/>
    </location>
</feature>
<evidence type="ECO:0000256" key="1">
    <source>
        <dbReference type="SAM" id="Phobius"/>
    </source>
</evidence>
<comment type="caution">
    <text evidence="2">The sequence shown here is derived from an EMBL/GenBank/DDBJ whole genome shotgun (WGS) entry which is preliminary data.</text>
</comment>
<name>A0A365P1D0_9FLAO</name>
<gene>
    <name evidence="2" type="ORF">DPN68_07545</name>
</gene>
<dbReference type="AlphaFoldDB" id="A0A365P1D0"/>
<keyword evidence="1" id="KW-1133">Transmembrane helix</keyword>
<keyword evidence="1" id="KW-0812">Transmembrane</keyword>
<organism evidence="2 3">
    <name type="scientific">Flavobacterium tibetense</name>
    <dbReference type="NCBI Taxonomy" id="2233533"/>
    <lineage>
        <taxon>Bacteria</taxon>
        <taxon>Pseudomonadati</taxon>
        <taxon>Bacteroidota</taxon>
        <taxon>Flavobacteriia</taxon>
        <taxon>Flavobacteriales</taxon>
        <taxon>Flavobacteriaceae</taxon>
        <taxon>Flavobacterium</taxon>
    </lineage>
</organism>
<feature type="transmembrane region" description="Helical" evidence="1">
    <location>
        <begin position="121"/>
        <end position="140"/>
    </location>
</feature>
<accession>A0A365P1D0</accession>
<proteinExistence type="predicted"/>
<evidence type="ECO:0000313" key="3">
    <source>
        <dbReference type="Proteomes" id="UP000253319"/>
    </source>
</evidence>
<keyword evidence="1" id="KW-0472">Membrane</keyword>